<gene>
    <name evidence="12" type="ORF">OLEA9_A029634</name>
</gene>
<dbReference type="SMART" id="SM00181">
    <property type="entry name" value="EGF"/>
    <property type="match status" value="2"/>
</dbReference>
<keyword evidence="4" id="KW-0677">Repeat</keyword>
<comment type="caution">
    <text evidence="12">The sequence shown here is derived from an EMBL/GenBank/DDBJ whole genome shotgun (WGS) entry which is preliminary data.</text>
</comment>
<keyword evidence="7" id="KW-1015">Disulfide bond</keyword>
<protein>
    <submittedName>
        <fullName evidence="12">Low-density lipo receptor-related 2-like</fullName>
    </submittedName>
</protein>
<dbReference type="InterPro" id="IPR001881">
    <property type="entry name" value="EGF-like_Ca-bd_dom"/>
</dbReference>
<keyword evidence="9" id="KW-0325">Glycoprotein</keyword>
<proteinExistence type="predicted"/>
<name>A0A8S0QCT3_OLEEU</name>
<reference evidence="12 13" key="1">
    <citation type="submission" date="2019-12" db="EMBL/GenBank/DDBJ databases">
        <authorList>
            <person name="Alioto T."/>
            <person name="Alioto T."/>
            <person name="Gomez Garrido J."/>
        </authorList>
    </citation>
    <scope>NUCLEOTIDE SEQUENCE [LARGE SCALE GENOMIC DNA]</scope>
</reference>
<dbReference type="InterPro" id="IPR050778">
    <property type="entry name" value="Cueball_EGF_LRP_Nidogen"/>
</dbReference>
<dbReference type="SUPFAM" id="SSF57184">
    <property type="entry name" value="Growth factor receptor domain"/>
    <property type="match status" value="1"/>
</dbReference>
<dbReference type="PROSITE" id="PS50026">
    <property type="entry name" value="EGF_3"/>
    <property type="match status" value="1"/>
</dbReference>
<dbReference type="Gene3D" id="2.10.25.10">
    <property type="entry name" value="Laminin"/>
    <property type="match status" value="2"/>
</dbReference>
<feature type="domain" description="EGF-like" evidence="11">
    <location>
        <begin position="48"/>
        <end position="87"/>
    </location>
</feature>
<dbReference type="PANTHER" id="PTHR46513">
    <property type="entry name" value="VITELLOGENIN RECEPTOR-LIKE PROTEIN-RELATED-RELATED"/>
    <property type="match status" value="1"/>
</dbReference>
<evidence type="ECO:0000256" key="6">
    <source>
        <dbReference type="ARBA" id="ARBA00023136"/>
    </source>
</evidence>
<dbReference type="OrthoDB" id="21182at2759"/>
<evidence type="ECO:0000256" key="1">
    <source>
        <dbReference type="ARBA" id="ARBA00004479"/>
    </source>
</evidence>
<dbReference type="Proteomes" id="UP000594638">
    <property type="component" value="Unassembled WGS sequence"/>
</dbReference>
<dbReference type="InterPro" id="IPR000033">
    <property type="entry name" value="LDLR_classB_rpt"/>
</dbReference>
<dbReference type="InterPro" id="IPR000742">
    <property type="entry name" value="EGF"/>
</dbReference>
<evidence type="ECO:0000313" key="13">
    <source>
        <dbReference type="Proteomes" id="UP000594638"/>
    </source>
</evidence>
<keyword evidence="3" id="KW-0812">Transmembrane</keyword>
<dbReference type="EMBL" id="CACTIH010001831">
    <property type="protein sequence ID" value="CAA2964846.1"/>
    <property type="molecule type" value="Genomic_DNA"/>
</dbReference>
<keyword evidence="8 12" id="KW-0675">Receptor</keyword>
<feature type="non-terminal residue" evidence="12">
    <location>
        <position position="1"/>
    </location>
</feature>
<evidence type="ECO:0000259" key="11">
    <source>
        <dbReference type="PROSITE" id="PS50026"/>
    </source>
</evidence>
<evidence type="ECO:0000256" key="7">
    <source>
        <dbReference type="ARBA" id="ARBA00023157"/>
    </source>
</evidence>
<evidence type="ECO:0000256" key="3">
    <source>
        <dbReference type="ARBA" id="ARBA00022692"/>
    </source>
</evidence>
<evidence type="ECO:0000256" key="10">
    <source>
        <dbReference type="PROSITE-ProRule" id="PRU00076"/>
    </source>
</evidence>
<dbReference type="AlphaFoldDB" id="A0A8S0QCT3"/>
<evidence type="ECO:0000256" key="4">
    <source>
        <dbReference type="ARBA" id="ARBA00022737"/>
    </source>
</evidence>
<evidence type="ECO:0000256" key="5">
    <source>
        <dbReference type="ARBA" id="ARBA00022989"/>
    </source>
</evidence>
<evidence type="ECO:0000256" key="2">
    <source>
        <dbReference type="ARBA" id="ARBA00022536"/>
    </source>
</evidence>
<dbReference type="SMART" id="SM00135">
    <property type="entry name" value="LY"/>
    <property type="match status" value="2"/>
</dbReference>
<evidence type="ECO:0000256" key="9">
    <source>
        <dbReference type="ARBA" id="ARBA00023180"/>
    </source>
</evidence>
<dbReference type="GO" id="GO:0016020">
    <property type="term" value="C:membrane"/>
    <property type="evidence" value="ECO:0007669"/>
    <property type="project" value="UniProtKB-SubCell"/>
</dbReference>
<dbReference type="GO" id="GO:0005509">
    <property type="term" value="F:calcium ion binding"/>
    <property type="evidence" value="ECO:0007669"/>
    <property type="project" value="InterPro"/>
</dbReference>
<dbReference type="FunFam" id="2.10.25.10:FF:000009">
    <property type="entry name" value="Low-density lipoprotein receptor isoform 1"/>
    <property type="match status" value="1"/>
</dbReference>
<dbReference type="InterPro" id="IPR049883">
    <property type="entry name" value="NOTCH1_EGF-like"/>
</dbReference>
<comment type="subcellular location">
    <subcellularLocation>
        <location evidence="1">Membrane</location>
        <topology evidence="1">Single-pass type I membrane protein</topology>
    </subcellularLocation>
</comment>
<dbReference type="Gene3D" id="2.120.10.30">
    <property type="entry name" value="TolB, C-terminal domain"/>
    <property type="match status" value="1"/>
</dbReference>
<keyword evidence="2 10" id="KW-0245">EGF-like domain</keyword>
<dbReference type="InterPro" id="IPR011042">
    <property type="entry name" value="6-blade_b-propeller_TolB-like"/>
</dbReference>
<evidence type="ECO:0000313" key="12">
    <source>
        <dbReference type="EMBL" id="CAA2964846.1"/>
    </source>
</evidence>
<dbReference type="SMART" id="SM00179">
    <property type="entry name" value="EGF_CA"/>
    <property type="match status" value="2"/>
</dbReference>
<sequence>GGGIQCDPSLGKLGNCSHTCQPLTGGGFICVCPPGYRVPPENPRTCADIDECASLRLNNCSQICINDLGSHHCDCRPGYKLYDERCALVPLEELDGGGGSSSSSNSEASIASMTAYVLYANGPEVRAVDVAGRHQSSVISGESRIQAIDYDPVESLIYWVDSHERSLKRAIMPDLGDAAHGNGYPQSLGRGNGMAEPVDVAVDWLARNLYWSEFNQSATPRPRGKIMVSKLDGRYRRTVVASVLERPTLHTHAGQRCVSCRHLVCVPAAQKRQPVWGRGVEYVTNLLLSTKRTKFRILGVERSWAKQRARGPSREVCATNHTQVMRTGPSAAGSRFRRRCRFRFQIKHASEGRDLILSHLTCADRCTPACPLQDILGPFWMHKGDKLASALVAQRQLRIFRRVREARLRAFLYHCRPAWAHIAVIAPHWARAGAAASRYSAHKLISVPPESDSGSRCFGRVRGIEPGLVFDGTADRPDWLCAVVWMALSLGCINNHAPLIPSAASREPQLAPHFLRLALDPVDFCWPN</sequence>
<accession>A0A8S0QCT3</accession>
<dbReference type="InterPro" id="IPR009030">
    <property type="entry name" value="Growth_fac_rcpt_cys_sf"/>
</dbReference>
<dbReference type="CDD" id="cd00054">
    <property type="entry name" value="EGF_CA"/>
    <property type="match status" value="1"/>
</dbReference>
<keyword evidence="5" id="KW-1133">Transmembrane helix</keyword>
<dbReference type="PANTHER" id="PTHR46513:SF13">
    <property type="entry name" value="EGF-LIKE DOMAIN-CONTAINING PROTEIN"/>
    <property type="match status" value="1"/>
</dbReference>
<evidence type="ECO:0000256" key="8">
    <source>
        <dbReference type="ARBA" id="ARBA00023170"/>
    </source>
</evidence>
<keyword evidence="6" id="KW-0472">Membrane</keyword>
<comment type="caution">
    <text evidence="10">Lacks conserved residue(s) required for the propagation of feature annotation.</text>
</comment>
<dbReference type="Gramene" id="OE9A029634T1">
    <property type="protein sequence ID" value="OE9A029634C1"/>
    <property type="gene ID" value="OE9A029634"/>
</dbReference>
<organism evidence="12 13">
    <name type="scientific">Olea europaea subsp. europaea</name>
    <dbReference type="NCBI Taxonomy" id="158383"/>
    <lineage>
        <taxon>Eukaryota</taxon>
        <taxon>Viridiplantae</taxon>
        <taxon>Streptophyta</taxon>
        <taxon>Embryophyta</taxon>
        <taxon>Tracheophyta</taxon>
        <taxon>Spermatophyta</taxon>
        <taxon>Magnoliopsida</taxon>
        <taxon>eudicotyledons</taxon>
        <taxon>Gunneridae</taxon>
        <taxon>Pentapetalae</taxon>
        <taxon>asterids</taxon>
        <taxon>lamiids</taxon>
        <taxon>Lamiales</taxon>
        <taxon>Oleaceae</taxon>
        <taxon>Oleeae</taxon>
        <taxon>Olea</taxon>
    </lineage>
</organism>
<dbReference type="SUPFAM" id="SSF63825">
    <property type="entry name" value="YWTD domain"/>
    <property type="match status" value="1"/>
</dbReference>
<dbReference type="PROSITE" id="PS01186">
    <property type="entry name" value="EGF_2"/>
    <property type="match status" value="1"/>
</dbReference>
<keyword evidence="13" id="KW-1185">Reference proteome</keyword>
<dbReference type="Pfam" id="PF07645">
    <property type="entry name" value="EGF_CA"/>
    <property type="match status" value="1"/>
</dbReference>